<reference evidence="3 5" key="3">
    <citation type="submission" date="2019-04" db="EMBL/GenBank/DDBJ databases">
        <title>Microbes associate with the intestines of laboratory mice.</title>
        <authorList>
            <person name="Navarre W."/>
            <person name="Wong E."/>
            <person name="Huang K."/>
            <person name="Tropini C."/>
            <person name="Ng K."/>
            <person name="Yu B."/>
        </authorList>
    </citation>
    <scope>NUCLEOTIDE SEQUENCE [LARGE SCALE GENOMIC DNA]</scope>
    <source>
        <strain evidence="3 5">NM06_A21</strain>
    </source>
</reference>
<dbReference type="KEGG" id="pary:A4V02_07055"/>
<dbReference type="Pfam" id="PF01612">
    <property type="entry name" value="DNA_pol_A_exo1"/>
    <property type="match status" value="1"/>
</dbReference>
<dbReference type="InterPro" id="IPR052408">
    <property type="entry name" value="Exonuclease_MUT-7-like"/>
</dbReference>
<evidence type="ECO:0000313" key="3">
    <source>
        <dbReference type="EMBL" id="TGY72468.1"/>
    </source>
</evidence>
<evidence type="ECO:0000313" key="4">
    <source>
        <dbReference type="Proteomes" id="UP000186351"/>
    </source>
</evidence>
<gene>
    <name evidence="2" type="ORF">A4V02_07055</name>
    <name evidence="3" type="ORF">E5333_10195</name>
</gene>
<dbReference type="Proteomes" id="UP000186351">
    <property type="component" value="Chromosome"/>
</dbReference>
<keyword evidence="3" id="KW-0540">Nuclease</keyword>
<dbReference type="Gene3D" id="3.30.420.10">
    <property type="entry name" value="Ribonuclease H-like superfamily/Ribonuclease H"/>
    <property type="match status" value="1"/>
</dbReference>
<dbReference type="SMART" id="SM00474">
    <property type="entry name" value="35EXOc"/>
    <property type="match status" value="1"/>
</dbReference>
<dbReference type="PANTHER" id="PTHR47765:SF2">
    <property type="entry name" value="EXONUCLEASE MUT-7 HOMOLOG"/>
    <property type="match status" value="1"/>
</dbReference>
<dbReference type="EMBL" id="CP015402">
    <property type="protein sequence ID" value="ARE60813.1"/>
    <property type="molecule type" value="Genomic_DNA"/>
</dbReference>
<keyword evidence="3" id="KW-0269">Exonuclease</keyword>
<dbReference type="EMBL" id="SRYD01000040">
    <property type="protein sequence ID" value="TGY72468.1"/>
    <property type="molecule type" value="Genomic_DNA"/>
</dbReference>
<proteinExistence type="predicted"/>
<dbReference type="InterPro" id="IPR036397">
    <property type="entry name" value="RNaseH_sf"/>
</dbReference>
<protein>
    <submittedName>
        <fullName evidence="3">3'-5' exonuclease domain-containing protein 2</fullName>
    </submittedName>
</protein>
<accession>A0A1V0QE70</accession>
<dbReference type="InterPro" id="IPR012337">
    <property type="entry name" value="RNaseH-like_sf"/>
</dbReference>
<dbReference type="CDD" id="cd06141">
    <property type="entry name" value="WRN_exo"/>
    <property type="match status" value="1"/>
</dbReference>
<accession>A0A1Z2XJ10</accession>
<dbReference type="STRING" id="1796646.A4V02_07055"/>
<name>A0A1V0QE70_9BACT</name>
<dbReference type="RefSeq" id="WP_068960819.1">
    <property type="nucleotide sequence ID" value="NZ_CANOQY010000040.1"/>
</dbReference>
<keyword evidence="4" id="KW-1185">Reference proteome</keyword>
<dbReference type="OrthoDB" id="9793333at2"/>
<dbReference type="SUPFAM" id="SSF53098">
    <property type="entry name" value="Ribonuclease H-like"/>
    <property type="match status" value="1"/>
</dbReference>
<dbReference type="AlphaFoldDB" id="A0A1V0QE70"/>
<reference evidence="2" key="2">
    <citation type="submission" date="2017-04" db="EMBL/GenBank/DDBJ databases">
        <title>Complete Genome Sequences of Twelve Strains of a Stable Defined Moderately Diverse Mouse Microbiota 2 (sDMDMm2).</title>
        <authorList>
            <person name="Uchimura Y."/>
            <person name="Wyss M."/>
            <person name="Brugiroux S."/>
            <person name="Limenitakis J.P."/>
            <person name="Stecher B."/>
            <person name="McCoy K.D."/>
            <person name="Macpherson A.J."/>
        </authorList>
    </citation>
    <scope>NUCLEOTIDE SEQUENCE</scope>
    <source>
        <strain evidence="2">YL27</strain>
    </source>
</reference>
<dbReference type="GO" id="GO:0006139">
    <property type="term" value="P:nucleobase-containing compound metabolic process"/>
    <property type="evidence" value="ECO:0007669"/>
    <property type="project" value="InterPro"/>
</dbReference>
<dbReference type="PANTHER" id="PTHR47765">
    <property type="entry name" value="3'-5' EXONUCLEASE DOMAIN-CONTAINING PROTEIN"/>
    <property type="match status" value="1"/>
</dbReference>
<evidence type="ECO:0000259" key="1">
    <source>
        <dbReference type="SMART" id="SM00474"/>
    </source>
</evidence>
<dbReference type="Proteomes" id="UP000306630">
    <property type="component" value="Unassembled WGS sequence"/>
</dbReference>
<organism evidence="2 4">
    <name type="scientific">Muribaculum intestinale</name>
    <dbReference type="NCBI Taxonomy" id="1796646"/>
    <lineage>
        <taxon>Bacteria</taxon>
        <taxon>Pseudomonadati</taxon>
        <taxon>Bacteroidota</taxon>
        <taxon>Bacteroidia</taxon>
        <taxon>Bacteroidales</taxon>
        <taxon>Muribaculaceae</taxon>
        <taxon>Muribaculum</taxon>
    </lineage>
</organism>
<dbReference type="GO" id="GO:0008408">
    <property type="term" value="F:3'-5' exonuclease activity"/>
    <property type="evidence" value="ECO:0007669"/>
    <property type="project" value="InterPro"/>
</dbReference>
<sequence length="216" mass="23933">MNVNTLILSISKERLAELPVVAYPGHIVVVNTPEQAASALCAIKRCPVVGFDTETKPSFRKGHPNKVALIQVSTGDCCYLFRINKFGITKELCDFFEDPGILKIGLSLKDDFHVMHRGIQFSPAGFIDLQDIVSGYAIHDSSLQKIYGIVFGERISKSQRLSNWEATVLTAPQQIYAAIDAWACLRIYHALTSGSFNPQDSPYIMIPDSSDDESKH</sequence>
<reference evidence="4" key="1">
    <citation type="submission" date="2016-04" db="EMBL/GenBank/DDBJ databases">
        <title>Complete Genome Sequences of Twelve Strains of a Stable Defined Moderately Diverse Mouse Microbiota 2 (sDMDMm2).</title>
        <authorList>
            <person name="Uchimura Y."/>
            <person name="Wyss M."/>
            <person name="Brugiroux S."/>
            <person name="Limenitakis J.P."/>
            <person name="Stecher B."/>
            <person name="McCoy K.D."/>
            <person name="Macpherson A.J."/>
        </authorList>
    </citation>
    <scope>NUCLEOTIDE SEQUENCE [LARGE SCALE GENOMIC DNA]</scope>
    <source>
        <strain evidence="4">YL27</strain>
    </source>
</reference>
<keyword evidence="3" id="KW-0378">Hydrolase</keyword>
<evidence type="ECO:0000313" key="2">
    <source>
        <dbReference type="EMBL" id="ARE60813.1"/>
    </source>
</evidence>
<dbReference type="InterPro" id="IPR002562">
    <property type="entry name" value="3'-5'_exonuclease_dom"/>
</dbReference>
<evidence type="ECO:0000313" key="5">
    <source>
        <dbReference type="Proteomes" id="UP000306630"/>
    </source>
</evidence>
<feature type="domain" description="3'-5' exonuclease" evidence="1">
    <location>
        <begin position="27"/>
        <end position="196"/>
    </location>
</feature>
<dbReference type="GO" id="GO:0003676">
    <property type="term" value="F:nucleic acid binding"/>
    <property type="evidence" value="ECO:0007669"/>
    <property type="project" value="InterPro"/>
</dbReference>